<protein>
    <recommendedName>
        <fullName evidence="2">F-box domain-containing protein</fullName>
    </recommendedName>
</protein>
<sequence length="735" mass="82206">MSSMIDRLRGLTSSSSSSTPSPRQQTNNTDTDVSSPSTRSYRSQTREPYPYEKPDPDGTCWLLALPDELLERVFTRLDRVSLTRCYRLCKRLTDLLSTNSSISLHHLLLTSSLTLNPNISQPNPANLLQVPPSKSFLLSSLRERLTRFRNFTPKNVTRVEFEESEGRLYEYLEGVLLRNVPPPQANMWGGSRELGREVAIYELGKVGEWEDLPGGSEGVNAEGDGRQTVIGDADEEEPVLDDDEPANDVRRTHTFGFEMQDFAVDPGQDLFVVAEARPTTTGTFSLHFHLLKLSTFTPHPLAAQTVLDWPHTIHRNRGASLGFQICDDGLFVLRNNVQGSRDQLCGWQWTTGRLAVTLRPAAVSTFESFVCLTPSSFIVPTVATRIRPDSTIQDDLANPNDLEFTLHLMLYAFPPFSAVPIKEGSPVPPPHTAIHVTTIDLPRFKVDFDIELPPPRMTVRTDPPPRHTPPTHPVGSPQAFLPDPESGVVVLEFYCQPLGGPMGRQPHFVLFTLKKTLLSYLPAPTSPLLFQAFPRPAPVVPFSVIAPKVRMIGPNEPTPSWVCYVYQDRYVTPQWEDTFDPVKLRLYDFNPLRVRKELYERRQDGFVPRAKRPSANASADDGPVDPNSAPSSPIRQLLSAANLFSSSTKTDTPTSPVDPEHKHDGDRDGLVLITEESVLAKKIPLDQEIRTGRDMPFIYVDKRMEGEVDTVVMDGERVVVFDSEGDGEVMEVMEF</sequence>
<dbReference type="KEGG" id="kne:92182321"/>
<name>A0AAW0YUT9_9TREE</name>
<gene>
    <name evidence="3" type="ORF">IAR55_005063</name>
</gene>
<proteinExistence type="predicted"/>
<dbReference type="InterPro" id="IPR001810">
    <property type="entry name" value="F-box_dom"/>
</dbReference>
<dbReference type="InterPro" id="IPR036047">
    <property type="entry name" value="F-box-like_dom_sf"/>
</dbReference>
<feature type="compositionally biased region" description="Low complexity" evidence="1">
    <location>
        <begin position="645"/>
        <end position="657"/>
    </location>
</feature>
<dbReference type="PROSITE" id="PS50181">
    <property type="entry name" value="FBOX"/>
    <property type="match status" value="1"/>
</dbReference>
<evidence type="ECO:0000259" key="2">
    <source>
        <dbReference type="PROSITE" id="PS50181"/>
    </source>
</evidence>
<feature type="region of interest" description="Disordered" evidence="1">
    <location>
        <begin position="645"/>
        <end position="667"/>
    </location>
</feature>
<dbReference type="EMBL" id="JBCAWK010000009">
    <property type="protein sequence ID" value="KAK8849728.1"/>
    <property type="molecule type" value="Genomic_DNA"/>
</dbReference>
<dbReference type="GeneID" id="92182321"/>
<feature type="compositionally biased region" description="Low complexity" evidence="1">
    <location>
        <begin position="12"/>
        <end position="22"/>
    </location>
</feature>
<dbReference type="Proteomes" id="UP001388673">
    <property type="component" value="Unassembled WGS sequence"/>
</dbReference>
<reference evidence="3 4" key="1">
    <citation type="journal article" date="2024" name="bioRxiv">
        <title>Comparative genomics of Cryptococcus and Kwoniella reveals pathogenesis evolution and contrasting karyotype dynamics via intercentromeric recombination or chromosome fusion.</title>
        <authorList>
            <person name="Coelho M.A."/>
            <person name="David-Palma M."/>
            <person name="Shea T."/>
            <person name="Bowers K."/>
            <person name="McGinley-Smith S."/>
            <person name="Mohammad A.W."/>
            <person name="Gnirke A."/>
            <person name="Yurkov A.M."/>
            <person name="Nowrousian M."/>
            <person name="Sun S."/>
            <person name="Cuomo C.A."/>
            <person name="Heitman J."/>
        </authorList>
    </citation>
    <scope>NUCLEOTIDE SEQUENCE [LARGE SCALE GENOMIC DNA]</scope>
    <source>
        <strain evidence="3 4">CBS 13917</strain>
    </source>
</reference>
<dbReference type="CDD" id="cd09917">
    <property type="entry name" value="F-box_SF"/>
    <property type="match status" value="1"/>
</dbReference>
<feature type="region of interest" description="Disordered" evidence="1">
    <location>
        <begin position="605"/>
        <end position="632"/>
    </location>
</feature>
<feature type="region of interest" description="Disordered" evidence="1">
    <location>
        <begin position="1"/>
        <end position="53"/>
    </location>
</feature>
<dbReference type="Pfam" id="PF12937">
    <property type="entry name" value="F-box-like"/>
    <property type="match status" value="1"/>
</dbReference>
<feature type="compositionally biased region" description="Basic and acidic residues" evidence="1">
    <location>
        <begin position="658"/>
        <end position="667"/>
    </location>
</feature>
<evidence type="ECO:0000313" key="4">
    <source>
        <dbReference type="Proteomes" id="UP001388673"/>
    </source>
</evidence>
<dbReference type="Gene3D" id="1.20.1280.50">
    <property type="match status" value="1"/>
</dbReference>
<evidence type="ECO:0000313" key="3">
    <source>
        <dbReference type="EMBL" id="KAK8849728.1"/>
    </source>
</evidence>
<dbReference type="RefSeq" id="XP_066801616.1">
    <property type="nucleotide sequence ID" value="XM_066948157.1"/>
</dbReference>
<dbReference type="SUPFAM" id="SSF81383">
    <property type="entry name" value="F-box domain"/>
    <property type="match status" value="1"/>
</dbReference>
<organism evidence="3 4">
    <name type="scientific">Kwoniella newhampshirensis</name>
    <dbReference type="NCBI Taxonomy" id="1651941"/>
    <lineage>
        <taxon>Eukaryota</taxon>
        <taxon>Fungi</taxon>
        <taxon>Dikarya</taxon>
        <taxon>Basidiomycota</taxon>
        <taxon>Agaricomycotina</taxon>
        <taxon>Tremellomycetes</taxon>
        <taxon>Tremellales</taxon>
        <taxon>Cryptococcaceae</taxon>
        <taxon>Kwoniella</taxon>
    </lineage>
</organism>
<accession>A0AAW0YUT9</accession>
<keyword evidence="4" id="KW-1185">Reference proteome</keyword>
<feature type="domain" description="F-box" evidence="2">
    <location>
        <begin position="59"/>
        <end position="107"/>
    </location>
</feature>
<feature type="compositionally biased region" description="Polar residues" evidence="1">
    <location>
        <begin position="23"/>
        <end position="43"/>
    </location>
</feature>
<evidence type="ECO:0000256" key="1">
    <source>
        <dbReference type="SAM" id="MobiDB-lite"/>
    </source>
</evidence>
<dbReference type="AlphaFoldDB" id="A0AAW0YUT9"/>
<feature type="region of interest" description="Disordered" evidence="1">
    <location>
        <begin position="455"/>
        <end position="474"/>
    </location>
</feature>
<comment type="caution">
    <text evidence="3">The sequence shown here is derived from an EMBL/GenBank/DDBJ whole genome shotgun (WGS) entry which is preliminary data.</text>
</comment>